<dbReference type="NCBIfam" id="TIGR01167">
    <property type="entry name" value="LPXTG_anchor"/>
    <property type="match status" value="1"/>
</dbReference>
<dbReference type="Pfam" id="PF00746">
    <property type="entry name" value="Gram_pos_anchor"/>
    <property type="match status" value="1"/>
</dbReference>
<keyword evidence="3" id="KW-0732">Signal</keyword>
<keyword evidence="6" id="KW-0472">Membrane</keyword>
<evidence type="ECO:0000313" key="9">
    <source>
        <dbReference type="Proteomes" id="UP000183039"/>
    </source>
</evidence>
<dbReference type="AlphaFoldDB" id="A0AA91GIC4"/>
<keyword evidence="6" id="KW-0812">Transmembrane</keyword>
<sequence length="130" mass="14174">MKHKTFILILLSITFIMVSLLQSSKAVNAVNYDTEIGLTFNSDVAAASSESTTTTSDSSTDTTSESSTSASKAKTQYSKAESEKSVISRVLPSTGSENNNFYLFFGFLILTTGFILLIFKSSNICKRLRK</sequence>
<gene>
    <name evidence="8" type="ORF">RV15_GL003372</name>
</gene>
<comment type="caution">
    <text evidence="8">The sequence shown here is derived from an EMBL/GenBank/DDBJ whole genome shotgun (WGS) entry which is preliminary data.</text>
</comment>
<proteinExistence type="predicted"/>
<evidence type="ECO:0000256" key="1">
    <source>
        <dbReference type="ARBA" id="ARBA00022512"/>
    </source>
</evidence>
<name>A0AA91GIC4_9ENTE</name>
<evidence type="ECO:0000256" key="2">
    <source>
        <dbReference type="ARBA" id="ARBA00022525"/>
    </source>
</evidence>
<dbReference type="Proteomes" id="UP000183039">
    <property type="component" value="Unassembled WGS sequence"/>
</dbReference>
<organism evidence="8 9">
    <name type="scientific">Enterococcus silesiacus</name>
    <dbReference type="NCBI Taxonomy" id="332949"/>
    <lineage>
        <taxon>Bacteria</taxon>
        <taxon>Bacillati</taxon>
        <taxon>Bacillota</taxon>
        <taxon>Bacilli</taxon>
        <taxon>Lactobacillales</taxon>
        <taxon>Enterococcaceae</taxon>
        <taxon>Enterococcus</taxon>
    </lineage>
</organism>
<dbReference type="InterPro" id="IPR019931">
    <property type="entry name" value="LPXTG_anchor"/>
</dbReference>
<evidence type="ECO:0000256" key="4">
    <source>
        <dbReference type="ARBA" id="ARBA00023088"/>
    </source>
</evidence>
<dbReference type="RefSeq" id="WP_071877294.1">
    <property type="nucleotide sequence ID" value="NZ_JXLC01000007.1"/>
</dbReference>
<evidence type="ECO:0000256" key="5">
    <source>
        <dbReference type="SAM" id="MobiDB-lite"/>
    </source>
</evidence>
<keyword evidence="6" id="KW-1133">Transmembrane helix</keyword>
<accession>A0AA91GIC4</accession>
<evidence type="ECO:0000256" key="3">
    <source>
        <dbReference type="ARBA" id="ARBA00022729"/>
    </source>
</evidence>
<evidence type="ECO:0000313" key="8">
    <source>
        <dbReference type="EMBL" id="OJG92270.1"/>
    </source>
</evidence>
<protein>
    <submittedName>
        <fullName evidence="8">LPXTG-domain-containing protein cell wall anchor domain</fullName>
    </submittedName>
</protein>
<feature type="transmembrane region" description="Helical" evidence="6">
    <location>
        <begin position="101"/>
        <end position="119"/>
    </location>
</feature>
<feature type="compositionally biased region" description="Low complexity" evidence="5">
    <location>
        <begin position="45"/>
        <end position="75"/>
    </location>
</feature>
<keyword evidence="2" id="KW-0964">Secreted</keyword>
<keyword evidence="1" id="KW-0134">Cell wall</keyword>
<evidence type="ECO:0000259" key="7">
    <source>
        <dbReference type="Pfam" id="PF00746"/>
    </source>
</evidence>
<keyword evidence="4" id="KW-0572">Peptidoglycan-anchor</keyword>
<evidence type="ECO:0000256" key="6">
    <source>
        <dbReference type="SAM" id="Phobius"/>
    </source>
</evidence>
<feature type="region of interest" description="Disordered" evidence="5">
    <location>
        <begin position="45"/>
        <end position="84"/>
    </location>
</feature>
<feature type="domain" description="Gram-positive cocci surface proteins LPxTG" evidence="7">
    <location>
        <begin position="89"/>
        <end position="119"/>
    </location>
</feature>
<dbReference type="EMBL" id="JXLC01000007">
    <property type="protein sequence ID" value="OJG92270.1"/>
    <property type="molecule type" value="Genomic_DNA"/>
</dbReference>
<reference evidence="8 9" key="1">
    <citation type="submission" date="2014-12" db="EMBL/GenBank/DDBJ databases">
        <title>Draft genome sequences of 29 type strains of Enterococci.</title>
        <authorList>
            <person name="Zhong Z."/>
            <person name="Sun Z."/>
            <person name="Liu W."/>
            <person name="Zhang W."/>
            <person name="Zhang H."/>
        </authorList>
    </citation>
    <scope>NUCLEOTIDE SEQUENCE [LARGE SCALE GENOMIC DNA]</scope>
    <source>
        <strain evidence="8 9">DSM 22801</strain>
    </source>
</reference>